<dbReference type="AlphaFoldDB" id="A0A7S2XTE1"/>
<keyword evidence="2" id="KW-0964">Secreted</keyword>
<dbReference type="GO" id="GO:0051045">
    <property type="term" value="P:negative regulation of membrane protein ectodomain proteolysis"/>
    <property type="evidence" value="ECO:0007669"/>
    <property type="project" value="TreeGrafter"/>
</dbReference>
<dbReference type="GO" id="GO:0031012">
    <property type="term" value="C:extracellular matrix"/>
    <property type="evidence" value="ECO:0007669"/>
    <property type="project" value="TreeGrafter"/>
</dbReference>
<dbReference type="EMBL" id="HBHQ01019536">
    <property type="protein sequence ID" value="CAD9821280.1"/>
    <property type="molecule type" value="Transcribed_RNA"/>
</dbReference>
<dbReference type="SUPFAM" id="SSF50242">
    <property type="entry name" value="TIMP-like"/>
    <property type="match status" value="1"/>
</dbReference>
<keyword evidence="4" id="KW-1015">Disulfide bond</keyword>
<proteinExistence type="predicted"/>
<protein>
    <recommendedName>
        <fullName evidence="7">NTR domain-containing protein</fullName>
    </recommendedName>
</protein>
<dbReference type="Gene3D" id="2.40.50.120">
    <property type="match status" value="1"/>
</dbReference>
<dbReference type="GO" id="GO:0046872">
    <property type="term" value="F:metal ion binding"/>
    <property type="evidence" value="ECO:0007669"/>
    <property type="project" value="UniProtKB-KW"/>
</dbReference>
<keyword evidence="5" id="KW-0732">Signal</keyword>
<dbReference type="GO" id="GO:0005615">
    <property type="term" value="C:extracellular space"/>
    <property type="evidence" value="ECO:0007669"/>
    <property type="project" value="TreeGrafter"/>
</dbReference>
<organism evidence="6">
    <name type="scientific">Attheya septentrionalis</name>
    <dbReference type="NCBI Taxonomy" id="420275"/>
    <lineage>
        <taxon>Eukaryota</taxon>
        <taxon>Sar</taxon>
        <taxon>Stramenopiles</taxon>
        <taxon>Ochrophyta</taxon>
        <taxon>Bacillariophyta</taxon>
        <taxon>Coscinodiscophyceae</taxon>
        <taxon>Chaetocerotophycidae</taxon>
        <taxon>Chaetocerotales</taxon>
        <taxon>Attheyaceae</taxon>
        <taxon>Attheya</taxon>
    </lineage>
</organism>
<evidence type="ECO:0000256" key="2">
    <source>
        <dbReference type="ARBA" id="ARBA00022525"/>
    </source>
</evidence>
<dbReference type="GO" id="GO:0002020">
    <property type="term" value="F:protease binding"/>
    <property type="evidence" value="ECO:0007669"/>
    <property type="project" value="TreeGrafter"/>
</dbReference>
<name>A0A7S2XTE1_9STRA</name>
<evidence type="ECO:0008006" key="7">
    <source>
        <dbReference type="Google" id="ProtNLM"/>
    </source>
</evidence>
<feature type="chain" id="PRO_5031279922" description="NTR domain-containing protein" evidence="5">
    <location>
        <begin position="28"/>
        <end position="179"/>
    </location>
</feature>
<feature type="disulfide bond" evidence="4">
    <location>
        <begin position="28"/>
        <end position="96"/>
    </location>
</feature>
<evidence type="ECO:0000256" key="5">
    <source>
        <dbReference type="SAM" id="SignalP"/>
    </source>
</evidence>
<sequence>MKLTSSIKSIFLLCLHLGGTLLDIAEACSCVQQTLAEQFENADFVFRGIVKNIPVCEEPCNQNLQVTIDVIEIFKGELPQNPMTVTVTTGGNGGLCGLGWNEEEEWMLFSKGSFAGSCGGSFQSDHTRIVEIRGLSETASNIDTSFSACLVSGTCDSNNDLCCSGRCKTGKDKCAPYNR</sequence>
<evidence type="ECO:0000313" key="6">
    <source>
        <dbReference type="EMBL" id="CAD9821280.1"/>
    </source>
</evidence>
<evidence type="ECO:0000256" key="1">
    <source>
        <dbReference type="ARBA" id="ARBA00004613"/>
    </source>
</evidence>
<accession>A0A7S2XTE1</accession>
<comment type="subcellular location">
    <subcellularLocation>
        <location evidence="1">Secreted</location>
    </subcellularLocation>
</comment>
<dbReference type="InterPro" id="IPR001820">
    <property type="entry name" value="TIMP"/>
</dbReference>
<evidence type="ECO:0000256" key="4">
    <source>
        <dbReference type="PIRSR" id="PIRSR601820-3"/>
    </source>
</evidence>
<evidence type="ECO:0000256" key="3">
    <source>
        <dbReference type="PIRSR" id="PIRSR601820-1"/>
    </source>
</evidence>
<dbReference type="PANTHER" id="PTHR11844:SF25">
    <property type="entry name" value="NTR DOMAIN-CONTAINING PROTEIN"/>
    <property type="match status" value="1"/>
</dbReference>
<feature type="binding site" evidence="3">
    <location>
        <position position="28"/>
    </location>
    <ligand>
        <name>Zn(2+)</name>
        <dbReference type="ChEBI" id="CHEBI:29105"/>
        <note>ligand shared with metalloproteinase partner</note>
    </ligand>
</feature>
<gene>
    <name evidence="6" type="ORF">ASEP1449_LOCUS13114</name>
</gene>
<feature type="signal peptide" evidence="5">
    <location>
        <begin position="1"/>
        <end position="27"/>
    </location>
</feature>
<dbReference type="GO" id="GO:0008191">
    <property type="term" value="F:metalloendopeptidase inhibitor activity"/>
    <property type="evidence" value="ECO:0007669"/>
    <property type="project" value="InterPro"/>
</dbReference>
<reference evidence="6" key="1">
    <citation type="submission" date="2021-01" db="EMBL/GenBank/DDBJ databases">
        <authorList>
            <person name="Corre E."/>
            <person name="Pelletier E."/>
            <person name="Niang G."/>
            <person name="Scheremetjew M."/>
            <person name="Finn R."/>
            <person name="Kale V."/>
            <person name="Holt S."/>
            <person name="Cochrane G."/>
            <person name="Meng A."/>
            <person name="Brown T."/>
            <person name="Cohen L."/>
        </authorList>
    </citation>
    <scope>NUCLEOTIDE SEQUENCE</scope>
    <source>
        <strain evidence="6">CCMP2084</strain>
    </source>
</reference>
<dbReference type="InterPro" id="IPR008993">
    <property type="entry name" value="TIMP-like_OB-fold"/>
</dbReference>
<keyword evidence="3" id="KW-0862">Zinc</keyword>
<dbReference type="PANTHER" id="PTHR11844">
    <property type="entry name" value="METALLOPROTEASE INHIBITOR"/>
    <property type="match status" value="1"/>
</dbReference>
<keyword evidence="3" id="KW-0479">Metal-binding</keyword>